<comment type="subcellular location">
    <subcellularLocation>
        <location evidence="1">Membrane</location>
        <topology evidence="1">Multi-pass membrane protein</topology>
    </subcellularLocation>
</comment>
<dbReference type="AlphaFoldDB" id="A0A2C9M4T4"/>
<reference evidence="5" key="1">
    <citation type="submission" date="2020-05" db="UniProtKB">
        <authorList>
            <consortium name="EnsemblMetazoa"/>
        </authorList>
    </citation>
    <scope>IDENTIFICATION</scope>
    <source>
        <strain evidence="5">BB02</strain>
    </source>
</reference>
<sequence>MRTLFESNAIRKTECKEDEAEFWKNLISKFLKPDLHAFGMEAETKEKLVELRNKWLVLMVICNTLWLIFLSTIARKAKLTVMGANPIGLLFLIIFGLLLFIQFVAMIVHRGITLCHYIAMLDNKEKKSGDQEMQPLLQRRGYDPI</sequence>
<dbReference type="VEuPathDB" id="VectorBase:BGLAX_052702"/>
<dbReference type="InterPro" id="IPR004835">
    <property type="entry name" value="Chitin_synth"/>
</dbReference>
<evidence type="ECO:0000256" key="2">
    <source>
        <dbReference type="ARBA" id="ARBA00022692"/>
    </source>
</evidence>
<dbReference type="PANTHER" id="PTHR22914">
    <property type="entry name" value="CHITIN SYNTHASE"/>
    <property type="match status" value="1"/>
</dbReference>
<feature type="transmembrane region" description="Helical" evidence="4">
    <location>
        <begin position="86"/>
        <end position="108"/>
    </location>
</feature>
<dbReference type="STRING" id="6526.A0A2C9M4T4"/>
<feature type="transmembrane region" description="Helical" evidence="4">
    <location>
        <begin position="55"/>
        <end position="74"/>
    </location>
</feature>
<evidence type="ECO:0000256" key="3">
    <source>
        <dbReference type="ARBA" id="ARBA00023136"/>
    </source>
</evidence>
<evidence type="ECO:0000256" key="4">
    <source>
        <dbReference type="SAM" id="Phobius"/>
    </source>
</evidence>
<keyword evidence="4" id="KW-1133">Transmembrane helix</keyword>
<evidence type="ECO:0000313" key="5">
    <source>
        <dbReference type="EnsemblMetazoa" id="BGLB038540-PA"/>
    </source>
</evidence>
<keyword evidence="3 4" id="KW-0472">Membrane</keyword>
<name>A0A2C9M4T4_BIOGL</name>
<gene>
    <name evidence="5" type="primary">106070856</name>
</gene>
<dbReference type="PANTHER" id="PTHR22914:SF41">
    <property type="entry name" value="CHITIN SYNTHASE 7"/>
    <property type="match status" value="1"/>
</dbReference>
<dbReference type="KEGG" id="bgt:106070856"/>
<evidence type="ECO:0000256" key="1">
    <source>
        <dbReference type="ARBA" id="ARBA00004141"/>
    </source>
</evidence>
<organism evidence="5 6">
    <name type="scientific">Biomphalaria glabrata</name>
    <name type="common">Bloodfluke planorb</name>
    <name type="synonym">Freshwater snail</name>
    <dbReference type="NCBI Taxonomy" id="6526"/>
    <lineage>
        <taxon>Eukaryota</taxon>
        <taxon>Metazoa</taxon>
        <taxon>Spiralia</taxon>
        <taxon>Lophotrochozoa</taxon>
        <taxon>Mollusca</taxon>
        <taxon>Gastropoda</taxon>
        <taxon>Heterobranchia</taxon>
        <taxon>Euthyneura</taxon>
        <taxon>Panpulmonata</taxon>
        <taxon>Hygrophila</taxon>
        <taxon>Lymnaeoidea</taxon>
        <taxon>Planorbidae</taxon>
        <taxon>Biomphalaria</taxon>
    </lineage>
</organism>
<dbReference type="GO" id="GO:0004100">
    <property type="term" value="F:chitin synthase activity"/>
    <property type="evidence" value="ECO:0007669"/>
    <property type="project" value="InterPro"/>
</dbReference>
<dbReference type="EnsemblMetazoa" id="BGLB038540-RA">
    <property type="protein sequence ID" value="BGLB038540-PA"/>
    <property type="gene ID" value="BGLB038540"/>
</dbReference>
<dbReference type="VEuPathDB" id="VectorBase:BGLB038540"/>
<proteinExistence type="predicted"/>
<accession>A0A2C9M4T4</accession>
<dbReference type="GO" id="GO:0071944">
    <property type="term" value="C:cell periphery"/>
    <property type="evidence" value="ECO:0007669"/>
    <property type="project" value="TreeGrafter"/>
</dbReference>
<keyword evidence="2 4" id="KW-0812">Transmembrane</keyword>
<dbReference type="Proteomes" id="UP000076420">
    <property type="component" value="Unassembled WGS sequence"/>
</dbReference>
<dbReference type="GO" id="GO:0006031">
    <property type="term" value="P:chitin biosynthetic process"/>
    <property type="evidence" value="ECO:0007669"/>
    <property type="project" value="TreeGrafter"/>
</dbReference>
<protein>
    <submittedName>
        <fullName evidence="5">Uncharacterized protein</fullName>
    </submittedName>
</protein>
<evidence type="ECO:0000313" key="6">
    <source>
        <dbReference type="Proteomes" id="UP000076420"/>
    </source>
</evidence>
<dbReference type="GO" id="GO:0016020">
    <property type="term" value="C:membrane"/>
    <property type="evidence" value="ECO:0007669"/>
    <property type="project" value="UniProtKB-SubCell"/>
</dbReference>